<organism evidence="1 2">
    <name type="scientific">Porphyromonas crevioricanis JCM 15906</name>
    <dbReference type="NCBI Taxonomy" id="1305617"/>
    <lineage>
        <taxon>Bacteria</taxon>
        <taxon>Pseudomonadati</taxon>
        <taxon>Bacteroidota</taxon>
        <taxon>Bacteroidia</taxon>
        <taxon>Bacteroidales</taxon>
        <taxon>Porphyromonadaceae</taxon>
        <taxon>Porphyromonas</taxon>
    </lineage>
</organism>
<dbReference type="EMBL" id="BAOU01000037">
    <property type="protein sequence ID" value="GAD05627.1"/>
    <property type="molecule type" value="Genomic_DNA"/>
</dbReference>
<evidence type="ECO:0000313" key="2">
    <source>
        <dbReference type="Proteomes" id="UP000018031"/>
    </source>
</evidence>
<reference evidence="1 2" key="2">
    <citation type="journal article" date="2013" name="Genome Announc.">
        <title>Draft Genome Sequences of Porphyromonas crevioricanis JCM 15906T and Porphyromonas cansulci JCM 13913T Isolated from a Canine Oral Cavity.</title>
        <authorList>
            <person name="Sakamoto M."/>
            <person name="Tanaka N."/>
            <person name="Shiwa Y."/>
            <person name="Yoshikawa H."/>
            <person name="Ohkuma M."/>
        </authorList>
    </citation>
    <scope>NUCLEOTIDE SEQUENCE [LARGE SCALE GENOMIC DNA]</scope>
    <source>
        <strain evidence="1 2">JCM 15906</strain>
    </source>
</reference>
<proteinExistence type="predicted"/>
<dbReference type="AlphaFoldDB" id="T1CP66"/>
<comment type="caution">
    <text evidence="1">The sequence shown here is derived from an EMBL/GenBank/DDBJ whole genome shotgun (WGS) entry which is preliminary data.</text>
</comment>
<dbReference type="Proteomes" id="UP000018031">
    <property type="component" value="Unassembled WGS sequence"/>
</dbReference>
<evidence type="ECO:0000313" key="1">
    <source>
        <dbReference type="EMBL" id="GAD05627.1"/>
    </source>
</evidence>
<name>T1CP66_9PORP</name>
<sequence length="47" mass="5205">MLMGGSLINTGESKNSLLRKILFSPVLAKFLTGENLPPFRMPYSSTF</sequence>
<protein>
    <submittedName>
        <fullName evidence="1">Uncharacterized protein</fullName>
    </submittedName>
</protein>
<accession>T1CP66</accession>
<gene>
    <name evidence="1" type="ORF">PORCRE_1332</name>
</gene>
<reference evidence="2" key="1">
    <citation type="journal article" date="2013" name="Genome">
        <title>Draft Genome Sequences of Porphyromonas crevioricanis JCM 15906T and Porphyromonas cansulci JCM 13913T Isolated from a Canine Oral Cavity.</title>
        <authorList>
            <person name="Sakamoto M."/>
            <person name="Tanaka N."/>
            <person name="Shiwa Y."/>
            <person name="Yoshikawa H."/>
            <person name="Ohkuma M."/>
        </authorList>
    </citation>
    <scope>NUCLEOTIDE SEQUENCE [LARGE SCALE GENOMIC DNA]</scope>
    <source>
        <strain evidence="2">JCM 15906</strain>
    </source>
</reference>